<dbReference type="EMBL" id="CASHTH010003548">
    <property type="protein sequence ID" value="CAI8046254.1"/>
    <property type="molecule type" value="Genomic_DNA"/>
</dbReference>
<dbReference type="AlphaFoldDB" id="A0AA35X6P7"/>
<reference evidence="2" key="1">
    <citation type="submission" date="2023-03" db="EMBL/GenBank/DDBJ databases">
        <authorList>
            <person name="Steffen K."/>
            <person name="Cardenas P."/>
        </authorList>
    </citation>
    <scope>NUCLEOTIDE SEQUENCE</scope>
</reference>
<feature type="compositionally biased region" description="Basic and acidic residues" evidence="1">
    <location>
        <begin position="253"/>
        <end position="262"/>
    </location>
</feature>
<sequence length="343" mass="37535">MAKVRLDAIQRSKRPGTRTECFAAQIEREKEEKEPENGRGEDGELCREGELMEGNEVPNKVTTKKVKVRTEKPKKELAKATQVASTEIATALLADIQAAHVSEETTPNASEGSLTVDTSPGVLTSDPTATSPALETAETPLPKRRRSSSPTPPSRRPLLMSYQHNTPVHSTYYGTSTYRDEDDVQSVGSMGSSYSHPFSDPGLFPSRGYELMVQCSSQMQASLASMNLTLQRMTKEMASLKDYLRKPLLKKKKSDEREREPPQDLPNTLGEASAAASGALLGNPVGPARQKVILNSATQAQVLDAERSTNNPEKLALALLMLLFSNEELAHGNCMRPVRNDIK</sequence>
<gene>
    <name evidence="2" type="ORF">GBAR_LOCUS25561</name>
</gene>
<keyword evidence="3" id="KW-1185">Reference proteome</keyword>
<accession>A0AA35X6P7</accession>
<proteinExistence type="predicted"/>
<feature type="compositionally biased region" description="Basic and acidic residues" evidence="1">
    <location>
        <begin position="27"/>
        <end position="50"/>
    </location>
</feature>
<feature type="region of interest" description="Disordered" evidence="1">
    <location>
        <begin position="27"/>
        <end position="60"/>
    </location>
</feature>
<feature type="compositionally biased region" description="Polar residues" evidence="1">
    <location>
        <begin position="104"/>
        <end position="133"/>
    </location>
</feature>
<evidence type="ECO:0000313" key="3">
    <source>
        <dbReference type="Proteomes" id="UP001174909"/>
    </source>
</evidence>
<evidence type="ECO:0000313" key="2">
    <source>
        <dbReference type="EMBL" id="CAI8046254.1"/>
    </source>
</evidence>
<protein>
    <submittedName>
        <fullName evidence="2">Uncharacterized protein</fullName>
    </submittedName>
</protein>
<feature type="region of interest" description="Disordered" evidence="1">
    <location>
        <begin position="102"/>
        <end position="166"/>
    </location>
</feature>
<organism evidence="2 3">
    <name type="scientific">Geodia barretti</name>
    <name type="common">Barrett's horny sponge</name>
    <dbReference type="NCBI Taxonomy" id="519541"/>
    <lineage>
        <taxon>Eukaryota</taxon>
        <taxon>Metazoa</taxon>
        <taxon>Porifera</taxon>
        <taxon>Demospongiae</taxon>
        <taxon>Heteroscleromorpha</taxon>
        <taxon>Tetractinellida</taxon>
        <taxon>Astrophorina</taxon>
        <taxon>Geodiidae</taxon>
        <taxon>Geodia</taxon>
    </lineage>
</organism>
<evidence type="ECO:0000256" key="1">
    <source>
        <dbReference type="SAM" id="MobiDB-lite"/>
    </source>
</evidence>
<name>A0AA35X6P7_GEOBA</name>
<comment type="caution">
    <text evidence="2">The sequence shown here is derived from an EMBL/GenBank/DDBJ whole genome shotgun (WGS) entry which is preliminary data.</text>
</comment>
<feature type="region of interest" description="Disordered" evidence="1">
    <location>
        <begin position="245"/>
        <end position="270"/>
    </location>
</feature>
<dbReference type="Proteomes" id="UP001174909">
    <property type="component" value="Unassembled WGS sequence"/>
</dbReference>